<accession>A0A1X9MIE5</accession>
<dbReference type="EMBL" id="CP020814">
    <property type="protein sequence ID" value="ARK32470.1"/>
    <property type="molecule type" value="Genomic_DNA"/>
</dbReference>
<protein>
    <submittedName>
        <fullName evidence="2">Uncharacterized protein</fullName>
    </submittedName>
</protein>
<sequence>MNLFFDLSWQLFHYLLIAILLTALIFLLSRFIKNKIALLAVTLTIILGTILLINQTKYTTFQDLVPEDSEIRSISITVNDLSGDRAEPAARTTIEDDSLIQEILEDLNQIKLKKDDDVRVQNRKYTIGITANHKIRENFSRTTTTYLKIDDQYVGESQIISNTNHLKTIESLIEKNN</sequence>
<dbReference type="AlphaFoldDB" id="A0A1X9MIE5"/>
<dbReference type="KEGG" id="bkw:BkAM31D_22840"/>
<proteinExistence type="predicted"/>
<reference evidence="2 3" key="1">
    <citation type="submission" date="2017-04" db="EMBL/GenBank/DDBJ databases">
        <title>Bacillus krulwichiae AM31D Genome sequencing and assembly.</title>
        <authorList>
            <person name="Krulwich T.A."/>
            <person name="Anastor L."/>
            <person name="Ehrlich R."/>
            <person name="Ehrlich G.D."/>
            <person name="Janto B."/>
        </authorList>
    </citation>
    <scope>NUCLEOTIDE SEQUENCE [LARGE SCALE GENOMIC DNA]</scope>
    <source>
        <strain evidence="2 3">AM31D</strain>
    </source>
</reference>
<keyword evidence="3" id="KW-1185">Reference proteome</keyword>
<feature type="transmembrane region" description="Helical" evidence="1">
    <location>
        <begin position="12"/>
        <end position="29"/>
    </location>
</feature>
<keyword evidence="1" id="KW-0812">Transmembrane</keyword>
<evidence type="ECO:0000313" key="3">
    <source>
        <dbReference type="Proteomes" id="UP000193006"/>
    </source>
</evidence>
<name>A0A1X9MIE5_9BACI</name>
<dbReference type="Proteomes" id="UP000193006">
    <property type="component" value="Chromosome"/>
</dbReference>
<evidence type="ECO:0000256" key="1">
    <source>
        <dbReference type="SAM" id="Phobius"/>
    </source>
</evidence>
<keyword evidence="1" id="KW-1133">Transmembrane helix</keyword>
<dbReference type="RefSeq" id="WP_066157539.1">
    <property type="nucleotide sequence ID" value="NZ_CP020814.1"/>
</dbReference>
<gene>
    <name evidence="2" type="ORF">BkAM31D_22840</name>
</gene>
<dbReference type="STRING" id="199441.BkAM31D_22840"/>
<organism evidence="2 3">
    <name type="scientific">Halalkalibacter krulwichiae</name>
    <dbReference type="NCBI Taxonomy" id="199441"/>
    <lineage>
        <taxon>Bacteria</taxon>
        <taxon>Bacillati</taxon>
        <taxon>Bacillota</taxon>
        <taxon>Bacilli</taxon>
        <taxon>Bacillales</taxon>
        <taxon>Bacillaceae</taxon>
        <taxon>Halalkalibacter</taxon>
    </lineage>
</organism>
<feature type="transmembrane region" description="Helical" evidence="1">
    <location>
        <begin position="36"/>
        <end position="53"/>
    </location>
</feature>
<keyword evidence="1" id="KW-0472">Membrane</keyword>
<evidence type="ECO:0000313" key="2">
    <source>
        <dbReference type="EMBL" id="ARK32470.1"/>
    </source>
</evidence>